<feature type="region of interest" description="Disordered" evidence="1">
    <location>
        <begin position="174"/>
        <end position="255"/>
    </location>
</feature>
<name>A0A183MSH7_9TREM</name>
<dbReference type="Proteomes" id="UP000277204">
    <property type="component" value="Unassembled WGS sequence"/>
</dbReference>
<feature type="compositionally biased region" description="Polar residues" evidence="1">
    <location>
        <begin position="238"/>
        <end position="250"/>
    </location>
</feature>
<feature type="compositionally biased region" description="Polar residues" evidence="1">
    <location>
        <begin position="186"/>
        <end position="230"/>
    </location>
</feature>
<accession>A0A183MSH7</accession>
<feature type="region of interest" description="Disordered" evidence="1">
    <location>
        <begin position="459"/>
        <end position="490"/>
    </location>
</feature>
<dbReference type="PANTHER" id="PTHR38681:SF1">
    <property type="entry name" value="RETROVIRUS-RELATED POL POLYPROTEIN FROM TRANSPOSON 412-LIKE PROTEIN"/>
    <property type="match status" value="1"/>
</dbReference>
<evidence type="ECO:0000313" key="2">
    <source>
        <dbReference type="EMBL" id="VDP30032.1"/>
    </source>
</evidence>
<evidence type="ECO:0000313" key="3">
    <source>
        <dbReference type="Proteomes" id="UP000277204"/>
    </source>
</evidence>
<dbReference type="AlphaFoldDB" id="A0A183MSH7"/>
<dbReference type="STRING" id="48269.A0A183MSH7"/>
<protein>
    <submittedName>
        <fullName evidence="2">Uncharacterized protein</fullName>
    </submittedName>
</protein>
<dbReference type="Gene3D" id="3.30.420.10">
    <property type="entry name" value="Ribonuclease H-like superfamily/Ribonuclease H"/>
    <property type="match status" value="1"/>
</dbReference>
<dbReference type="InterPro" id="IPR036397">
    <property type="entry name" value="RNaseH_sf"/>
</dbReference>
<keyword evidence="3" id="KW-1185">Reference proteome</keyword>
<feature type="compositionally biased region" description="Basic and acidic residues" evidence="1">
    <location>
        <begin position="481"/>
        <end position="490"/>
    </location>
</feature>
<dbReference type="EMBL" id="UZAI01017822">
    <property type="protein sequence ID" value="VDP30032.1"/>
    <property type="molecule type" value="Genomic_DNA"/>
</dbReference>
<reference evidence="2 3" key="1">
    <citation type="submission" date="2018-11" db="EMBL/GenBank/DDBJ databases">
        <authorList>
            <consortium name="Pathogen Informatics"/>
        </authorList>
    </citation>
    <scope>NUCLEOTIDE SEQUENCE [LARGE SCALE GENOMIC DNA]</scope>
    <source>
        <strain evidence="2 3">Zambia</strain>
    </source>
</reference>
<sequence length="490" mass="54931">MILLANPAAWYGMHMHKHIRLPPSTKWLSERFHCQLKSALRAHENGNWPKTLPLVLLGVRTCLKADIQYSAAELVYGTTSRLPGEFFTPRSRPDFGKSDYVHRLPAFMRTLSPVSTRIQHRQVALPRELPTCTRVFTCCKSLQQPYEGSFRVIARHERPSTRVDDSALSDNLRFNARPIKPDGILKSSSDPTLDTPETSFSRPGQQHASSALSTDETTVSRPDQQTTPPLTSDEIAGSRNTNETTISSSGRRPRPSTISVWFRRLQATLTKAGLATHALVNALSRYIGLNVGHTLGLELGRCGRFWSFDSTWFCPTSAVFLVRIPYERNLQILDKNHSGSMPTQATSTAHRPWYRSQKMTFVGNSTMNDRFPVRQFVRSTIALCNTNVHFIATNIKSCNSDSTKSSIHNDNLSLSTILKDSIESYSSSELNETQNSCESTVSNQSGCQNSHVIVPNMAFPNDSHSSDEIPCKSEENMLSEHNYDRKPDEV</sequence>
<organism evidence="2 3">
    <name type="scientific">Schistosoma margrebowiei</name>
    <dbReference type="NCBI Taxonomy" id="48269"/>
    <lineage>
        <taxon>Eukaryota</taxon>
        <taxon>Metazoa</taxon>
        <taxon>Spiralia</taxon>
        <taxon>Lophotrochozoa</taxon>
        <taxon>Platyhelminthes</taxon>
        <taxon>Trematoda</taxon>
        <taxon>Digenea</taxon>
        <taxon>Strigeidida</taxon>
        <taxon>Schistosomatoidea</taxon>
        <taxon>Schistosomatidae</taxon>
        <taxon>Schistosoma</taxon>
    </lineage>
</organism>
<evidence type="ECO:0000256" key="1">
    <source>
        <dbReference type="SAM" id="MobiDB-lite"/>
    </source>
</evidence>
<dbReference type="PANTHER" id="PTHR38681">
    <property type="entry name" value="RETROVIRUS-RELATED POL POLYPROTEIN FROM TRANSPOSON 412-LIKE PROTEIN-RELATED"/>
    <property type="match status" value="1"/>
</dbReference>
<proteinExistence type="predicted"/>
<gene>
    <name evidence="2" type="ORF">SMRZ_LOCUS19002</name>
</gene>
<feature type="compositionally biased region" description="Basic and acidic residues" evidence="1">
    <location>
        <begin position="464"/>
        <end position="475"/>
    </location>
</feature>
<dbReference type="GO" id="GO:0003676">
    <property type="term" value="F:nucleic acid binding"/>
    <property type="evidence" value="ECO:0007669"/>
    <property type="project" value="InterPro"/>
</dbReference>